<dbReference type="EMBL" id="KN846985">
    <property type="protein sequence ID" value="KIW94431.1"/>
    <property type="molecule type" value="Genomic_DNA"/>
</dbReference>
<keyword evidence="4" id="KW-0560">Oxidoreductase</keyword>
<evidence type="ECO:0000256" key="4">
    <source>
        <dbReference type="ARBA" id="ARBA00023002"/>
    </source>
</evidence>
<keyword evidence="2" id="KW-0285">Flavoprotein</keyword>
<feature type="domain" description="FAD-binding" evidence="6">
    <location>
        <begin position="261"/>
        <end position="331"/>
    </location>
</feature>
<evidence type="ECO:0000313" key="7">
    <source>
        <dbReference type="EMBL" id="KIW94431.1"/>
    </source>
</evidence>
<dbReference type="InterPro" id="IPR050493">
    <property type="entry name" value="FAD-dep_Monooxygenase_BioMet"/>
</dbReference>
<dbReference type="AlphaFoldDB" id="A0A0D2EX22"/>
<dbReference type="GeneID" id="27697335"/>
<dbReference type="PRINTS" id="PR00420">
    <property type="entry name" value="RNGMNOXGNASE"/>
</dbReference>
<keyword evidence="5" id="KW-0503">Monooxygenase</keyword>
<evidence type="ECO:0000256" key="5">
    <source>
        <dbReference type="ARBA" id="ARBA00023033"/>
    </source>
</evidence>
<dbReference type="RefSeq" id="XP_016621100.1">
    <property type="nucleotide sequence ID" value="XM_016762153.1"/>
</dbReference>
<dbReference type="Proteomes" id="UP000053789">
    <property type="component" value="Unassembled WGS sequence"/>
</dbReference>
<dbReference type="InterPro" id="IPR002938">
    <property type="entry name" value="FAD-bd"/>
</dbReference>
<gene>
    <name evidence="7" type="ORF">Z519_04407</name>
</gene>
<evidence type="ECO:0000256" key="1">
    <source>
        <dbReference type="ARBA" id="ARBA00007992"/>
    </source>
</evidence>
<protein>
    <recommendedName>
        <fullName evidence="6">FAD-binding domain-containing protein</fullName>
    </recommendedName>
</protein>
<name>A0A0D2EX22_CLAB1</name>
<sequence length="413" mass="46129">MAERWTPLDVAVIGGGIGHNVTIYEQAHYAGEVGASISCAANGTRWLEEWNVDISIGKTVVLQKLIRHDWKTGEVQSIYDLSDYKDQWGWVYNMFHRVNMHEMLMDSATGTGEGTPAKLRLDHKCKDIDHDKGIVTFENGVVAQHDMIVGADGIGSAVRRTLGVVPTRKQSTSPYYHCVIEASEVSRLGLLDLTGNCAIEFWDGVGIEKILLRLLPDLEVRPRFRGVELLAPFPDLDERRLALFRHAKDIKPWRLFVHEPYTHWTIGRTCILGDAAHPMLPDQSQGACQAIEDAAALGLIFGQDYTFTSDVEAGLALYEMIRKPRATKVQAASARARENINERIGFSSKKIGYKAAVATGKLTIDEMNLYDMRRHVADEAAPQRRSRSDMISHKGAFVPLMSVSKMPEQLARM</sequence>
<keyword evidence="8" id="KW-1185">Reference proteome</keyword>
<evidence type="ECO:0000256" key="2">
    <source>
        <dbReference type="ARBA" id="ARBA00022630"/>
    </source>
</evidence>
<dbReference type="GO" id="GO:0004497">
    <property type="term" value="F:monooxygenase activity"/>
    <property type="evidence" value="ECO:0007669"/>
    <property type="project" value="UniProtKB-KW"/>
</dbReference>
<evidence type="ECO:0000313" key="8">
    <source>
        <dbReference type="Proteomes" id="UP000053789"/>
    </source>
</evidence>
<dbReference type="HOGENOM" id="CLU_009665_19_2_1"/>
<proteinExistence type="inferred from homology"/>
<evidence type="ECO:0000259" key="6">
    <source>
        <dbReference type="Pfam" id="PF01494"/>
    </source>
</evidence>
<dbReference type="PANTHER" id="PTHR13789:SF172">
    <property type="entry name" value="HYDROXYLASE, PUTATIVE (AFU_ORTHOLOGUE AFUA_1G12410)-RELATED"/>
    <property type="match status" value="1"/>
</dbReference>
<accession>A0A0D2EX22</accession>
<dbReference type="VEuPathDB" id="FungiDB:Z519_04407"/>
<dbReference type="SUPFAM" id="SSF51905">
    <property type="entry name" value="FAD/NAD(P)-binding domain"/>
    <property type="match status" value="1"/>
</dbReference>
<evidence type="ECO:0000256" key="3">
    <source>
        <dbReference type="ARBA" id="ARBA00022827"/>
    </source>
</evidence>
<dbReference type="Pfam" id="PF01494">
    <property type="entry name" value="FAD_binding_3"/>
    <property type="match status" value="1"/>
</dbReference>
<comment type="similarity">
    <text evidence="1">Belongs to the paxM FAD-dependent monooxygenase family.</text>
</comment>
<dbReference type="OrthoDB" id="1047367at2759"/>
<reference evidence="7" key="1">
    <citation type="submission" date="2015-01" db="EMBL/GenBank/DDBJ databases">
        <title>The Genome Sequence of Cladophialophora bantiana CBS 173.52.</title>
        <authorList>
            <consortium name="The Broad Institute Genomics Platform"/>
            <person name="Cuomo C."/>
            <person name="de Hoog S."/>
            <person name="Gorbushina A."/>
            <person name="Stielow B."/>
            <person name="Teixiera M."/>
            <person name="Abouelleil A."/>
            <person name="Chapman S.B."/>
            <person name="Priest M."/>
            <person name="Young S.K."/>
            <person name="Wortman J."/>
            <person name="Nusbaum C."/>
            <person name="Birren B."/>
        </authorList>
    </citation>
    <scope>NUCLEOTIDE SEQUENCE [LARGE SCALE GENOMIC DNA]</scope>
    <source>
        <strain evidence="7">CBS 173.52</strain>
    </source>
</reference>
<dbReference type="InterPro" id="IPR036188">
    <property type="entry name" value="FAD/NAD-bd_sf"/>
</dbReference>
<keyword evidence="3" id="KW-0274">FAD</keyword>
<dbReference type="Gene3D" id="3.50.50.60">
    <property type="entry name" value="FAD/NAD(P)-binding domain"/>
    <property type="match status" value="1"/>
</dbReference>
<organism evidence="7 8">
    <name type="scientific">Cladophialophora bantiana (strain ATCC 10958 / CBS 173.52 / CDC B-1940 / NIH 8579)</name>
    <name type="common">Xylohypha bantiana</name>
    <dbReference type="NCBI Taxonomy" id="1442370"/>
    <lineage>
        <taxon>Eukaryota</taxon>
        <taxon>Fungi</taxon>
        <taxon>Dikarya</taxon>
        <taxon>Ascomycota</taxon>
        <taxon>Pezizomycotina</taxon>
        <taxon>Eurotiomycetes</taxon>
        <taxon>Chaetothyriomycetidae</taxon>
        <taxon>Chaetothyriales</taxon>
        <taxon>Herpotrichiellaceae</taxon>
        <taxon>Cladophialophora</taxon>
    </lineage>
</organism>
<dbReference type="PANTHER" id="PTHR13789">
    <property type="entry name" value="MONOOXYGENASE"/>
    <property type="match status" value="1"/>
</dbReference>
<dbReference type="GO" id="GO:0071949">
    <property type="term" value="F:FAD binding"/>
    <property type="evidence" value="ECO:0007669"/>
    <property type="project" value="InterPro"/>
</dbReference>